<organism evidence="3 4">
    <name type="scientific">Pseudoclavibacter albus</name>
    <dbReference type="NCBI Taxonomy" id="272241"/>
    <lineage>
        <taxon>Bacteria</taxon>
        <taxon>Bacillati</taxon>
        <taxon>Actinomycetota</taxon>
        <taxon>Actinomycetes</taxon>
        <taxon>Micrococcales</taxon>
        <taxon>Microbacteriaceae</taxon>
        <taxon>Pseudoclavibacter</taxon>
    </lineage>
</organism>
<accession>A0ABT2HZF2</accession>
<evidence type="ECO:0000313" key="3">
    <source>
        <dbReference type="EMBL" id="MCT2043674.1"/>
    </source>
</evidence>
<dbReference type="Proteomes" id="UP001525379">
    <property type="component" value="Unassembled WGS sequence"/>
</dbReference>
<sequence>MFRPWRRGILAAFALTAVAAGVLTPMQMAEASTGDKITNHVSTIAGENRFDTAIALSKTTKHFTGGTVFIANGYSYADALAAGPAAAKEDAPILLTPQGSLWPAAATELQRLKPSKIVIIGSESAVSGTVFNQVQAAVSSAKVTRVGGDNRHDTARLIARTWFPTAKRAYIASGWNFPDAISAAAAGARTGTPVLLTHESGLANETISALRAANPTGVTLIGSAAALPQHISDKAKLAAPNAAMGRIGGADRYETNALLMARVFPTPKKTNVVITTGQNYPDALIASTYADLGTPVLLSPVNCMVPKSRELLEDYVVGSMSFILRVGNSVEKGAWGTQCGTRTPYEQGTAPKPTTTTAPKPTTTTAPKPTATPTPTPTNPTWGNIPVTTTPTPTATPKPTVSTVTRPAGLDPRDDTPEQMYSFITKFNEIRKQQGLPIVSANRIYMSTTVQSNKTVNQAQMKADGILFDAHAGHAYDNEVYYYVGGSSKTGAHAAAQGWWNSYDHRDILYTGGYDADINNCVVFNSAVVTTPTVKYTTHDQVMNAAWTSCANAKADGVVSTSLDSRIK</sequence>
<keyword evidence="2" id="KW-0732">Signal</keyword>
<evidence type="ECO:0000256" key="2">
    <source>
        <dbReference type="SAM" id="SignalP"/>
    </source>
</evidence>
<evidence type="ECO:0000256" key="1">
    <source>
        <dbReference type="SAM" id="MobiDB-lite"/>
    </source>
</evidence>
<dbReference type="Pfam" id="PF04122">
    <property type="entry name" value="CW_binding_2"/>
    <property type="match status" value="3"/>
</dbReference>
<comment type="caution">
    <text evidence="3">The sequence shown here is derived from an EMBL/GenBank/DDBJ whole genome shotgun (WGS) entry which is preliminary data.</text>
</comment>
<dbReference type="Gene3D" id="3.40.50.12090">
    <property type="match status" value="1"/>
</dbReference>
<reference evidence="3 4" key="1">
    <citation type="submission" date="2022-04" db="EMBL/GenBank/DDBJ databases">
        <title>Human microbiome associated bacterial genomes.</title>
        <authorList>
            <person name="Sandstrom S."/>
            <person name="Salamzade R."/>
            <person name="Kalan L.R."/>
        </authorList>
    </citation>
    <scope>NUCLEOTIDE SEQUENCE [LARGE SCALE GENOMIC DNA]</scope>
    <source>
        <strain evidence="4">p3-SID1799</strain>
    </source>
</reference>
<proteinExistence type="predicted"/>
<name>A0ABT2HZF2_9MICO</name>
<dbReference type="PANTHER" id="PTHR30032">
    <property type="entry name" value="N-ACETYLMURAMOYL-L-ALANINE AMIDASE-RELATED"/>
    <property type="match status" value="1"/>
</dbReference>
<feature type="signal peptide" evidence="2">
    <location>
        <begin position="1"/>
        <end position="19"/>
    </location>
</feature>
<dbReference type="InterPro" id="IPR051922">
    <property type="entry name" value="Bact_Sporulation_Assoc"/>
</dbReference>
<dbReference type="EMBL" id="JALXSQ010000073">
    <property type="protein sequence ID" value="MCT2043674.1"/>
    <property type="molecule type" value="Genomic_DNA"/>
</dbReference>
<feature type="compositionally biased region" description="Low complexity" evidence="1">
    <location>
        <begin position="349"/>
        <end position="369"/>
    </location>
</feature>
<protein>
    <submittedName>
        <fullName evidence="3">Cell wall-binding repeat-containing protein</fullName>
    </submittedName>
</protein>
<dbReference type="InterPro" id="IPR007253">
    <property type="entry name" value="Cell_wall-bd_2"/>
</dbReference>
<feature type="chain" id="PRO_5046113867" evidence="2">
    <location>
        <begin position="20"/>
        <end position="568"/>
    </location>
</feature>
<keyword evidence="4" id="KW-1185">Reference proteome</keyword>
<gene>
    <name evidence="3" type="ORF">M3D15_10125</name>
</gene>
<dbReference type="RefSeq" id="WP_260104754.1">
    <property type="nucleotide sequence ID" value="NZ_JALXSQ010000073.1"/>
</dbReference>
<feature type="region of interest" description="Disordered" evidence="1">
    <location>
        <begin position="337"/>
        <end position="416"/>
    </location>
</feature>
<evidence type="ECO:0000313" key="4">
    <source>
        <dbReference type="Proteomes" id="UP001525379"/>
    </source>
</evidence>
<feature type="compositionally biased region" description="Low complexity" evidence="1">
    <location>
        <begin position="386"/>
        <end position="405"/>
    </location>
</feature>
<dbReference type="PANTHER" id="PTHR30032:SF8">
    <property type="entry name" value="GERMINATION-SPECIFIC N-ACETYLMURAMOYL-L-ALANINE AMIDASE"/>
    <property type="match status" value="1"/>
</dbReference>